<accession>A0A9P1NCD3</accession>
<reference evidence="2" key="1">
    <citation type="submission" date="2022-11" db="EMBL/GenBank/DDBJ databases">
        <authorList>
            <person name="Kikuchi T."/>
        </authorList>
    </citation>
    <scope>NUCLEOTIDE SEQUENCE</scope>
    <source>
        <strain evidence="2">PS1010</strain>
    </source>
</reference>
<feature type="transmembrane region" description="Helical" evidence="1">
    <location>
        <begin position="118"/>
        <end position="143"/>
    </location>
</feature>
<keyword evidence="1" id="KW-0812">Transmembrane</keyword>
<proteinExistence type="predicted"/>
<gene>
    <name evidence="2" type="ORF">CAMP_LOCUS19024</name>
</gene>
<feature type="transmembrane region" description="Helical" evidence="1">
    <location>
        <begin position="155"/>
        <end position="186"/>
    </location>
</feature>
<sequence>MANTYQAVANAKTTKERFSAFNSIFKGAAWTGFNYLLIFTIPIIFIGVGVWKVEECSLAPKFPIWLIVTGVLVVIERSISLIVQKKKNFVDAEFPHTENETEEETANRKSQRRAHYPTLLIFICFACQFVQMIWSFTGLFFVIRSFGAEGTCHWAPYWLTTLTVLLPWIFIMTLCPACCCACCVLASKAGKSSDGNAEQEATANA</sequence>
<organism evidence="2 3">
    <name type="scientific">Caenorhabditis angaria</name>
    <dbReference type="NCBI Taxonomy" id="860376"/>
    <lineage>
        <taxon>Eukaryota</taxon>
        <taxon>Metazoa</taxon>
        <taxon>Ecdysozoa</taxon>
        <taxon>Nematoda</taxon>
        <taxon>Chromadorea</taxon>
        <taxon>Rhabditida</taxon>
        <taxon>Rhabditina</taxon>
        <taxon>Rhabditomorpha</taxon>
        <taxon>Rhabditoidea</taxon>
        <taxon>Rhabditidae</taxon>
        <taxon>Peloderinae</taxon>
        <taxon>Caenorhabditis</taxon>
    </lineage>
</organism>
<dbReference type="Proteomes" id="UP001152747">
    <property type="component" value="Unassembled WGS sequence"/>
</dbReference>
<keyword evidence="3" id="KW-1185">Reference proteome</keyword>
<name>A0A9P1NCD3_9PELO</name>
<protein>
    <submittedName>
        <fullName evidence="2">Uncharacterized protein</fullName>
    </submittedName>
</protein>
<evidence type="ECO:0000256" key="1">
    <source>
        <dbReference type="SAM" id="Phobius"/>
    </source>
</evidence>
<dbReference type="EMBL" id="CANHGI010000006">
    <property type="protein sequence ID" value="CAI5456387.1"/>
    <property type="molecule type" value="Genomic_DNA"/>
</dbReference>
<feature type="transmembrane region" description="Helical" evidence="1">
    <location>
        <begin position="62"/>
        <end position="83"/>
    </location>
</feature>
<keyword evidence="1" id="KW-1133">Transmembrane helix</keyword>
<evidence type="ECO:0000313" key="2">
    <source>
        <dbReference type="EMBL" id="CAI5456387.1"/>
    </source>
</evidence>
<comment type="caution">
    <text evidence="2">The sequence shown here is derived from an EMBL/GenBank/DDBJ whole genome shotgun (WGS) entry which is preliminary data.</text>
</comment>
<dbReference type="PANTHER" id="PTHR34152">
    <property type="entry name" value="PROTEIN CBG12353-RELATED"/>
    <property type="match status" value="1"/>
</dbReference>
<keyword evidence="1" id="KW-0472">Membrane</keyword>
<dbReference type="AlphaFoldDB" id="A0A9P1NCD3"/>
<evidence type="ECO:0000313" key="3">
    <source>
        <dbReference type="Proteomes" id="UP001152747"/>
    </source>
</evidence>
<feature type="transmembrane region" description="Helical" evidence="1">
    <location>
        <begin position="27"/>
        <end position="50"/>
    </location>
</feature>